<reference evidence="5" key="1">
    <citation type="submission" date="2017-02" db="UniProtKB">
        <authorList>
            <consortium name="WormBaseParasite"/>
        </authorList>
    </citation>
    <scope>IDENTIFICATION</scope>
</reference>
<dbReference type="PROSITE" id="PS50952">
    <property type="entry name" value="KIX"/>
    <property type="match status" value="1"/>
</dbReference>
<dbReference type="Gene3D" id="1.10.246.20">
    <property type="entry name" value="Coactivator CBP, KIX domain"/>
    <property type="match status" value="1"/>
</dbReference>
<organism evidence="4 5">
    <name type="scientific">Strongyloides papillosus</name>
    <name type="common">Intestinal threadworm</name>
    <dbReference type="NCBI Taxonomy" id="174720"/>
    <lineage>
        <taxon>Eukaryota</taxon>
        <taxon>Metazoa</taxon>
        <taxon>Ecdysozoa</taxon>
        <taxon>Nematoda</taxon>
        <taxon>Chromadorea</taxon>
        <taxon>Rhabditida</taxon>
        <taxon>Tylenchina</taxon>
        <taxon>Panagrolaimomorpha</taxon>
        <taxon>Strongyloidoidea</taxon>
        <taxon>Strongyloididae</taxon>
        <taxon>Strongyloides</taxon>
    </lineage>
</organism>
<dbReference type="InterPro" id="IPR036529">
    <property type="entry name" value="KIX_dom_sf"/>
</dbReference>
<sequence length="399" mass="47963">MHINCYQEQSLMENCYQKNDSTIDDESNHLNNFKHQFEEKNHKQNYYYDLAKKMVKIYDQLYKNYFESLEEDNENKEAITYNLKQNITLESREEVLNSIIKVIYPFQCENMENNVSIDLRKYLLKIEKEVFDSAQNKSDYYKKLHQRIFKIQNELRNFSLYYHDFERDIKKNKEEKYKYLKYKSIEAIRLPDIKKKRSTTSNDPKIRKKNTLSDVISSKEQHIQKIDQIKLEVHENNDNYINKQSKKEERFDTDESHKVSSETLLNHPVVKDNIGNRSQQNANEVVNNQNNIEFNINKPAHQHFMKIKNIIFSSIFHTSNHYSVKNKNIKQKNKSKVVDKKSNEKESDVEQKAQKIEDNVNSNLTKSNHKNVINVIMEKTYIEMSTEFLNLIYYILEKF</sequence>
<evidence type="ECO:0000259" key="3">
    <source>
        <dbReference type="PROSITE" id="PS50952"/>
    </source>
</evidence>
<keyword evidence="4" id="KW-1185">Reference proteome</keyword>
<dbReference type="WBParaSite" id="SPAL_0000073000.1">
    <property type="protein sequence ID" value="SPAL_0000073000.1"/>
    <property type="gene ID" value="SPAL_0000073000"/>
</dbReference>
<protein>
    <submittedName>
        <fullName evidence="5">KIX domain-containing protein</fullName>
    </submittedName>
</protein>
<evidence type="ECO:0000313" key="4">
    <source>
        <dbReference type="Proteomes" id="UP000046392"/>
    </source>
</evidence>
<dbReference type="Proteomes" id="UP000046392">
    <property type="component" value="Unplaced"/>
</dbReference>
<dbReference type="GO" id="GO:0006355">
    <property type="term" value="P:regulation of DNA-templated transcription"/>
    <property type="evidence" value="ECO:0007669"/>
    <property type="project" value="InterPro"/>
</dbReference>
<evidence type="ECO:0000313" key="5">
    <source>
        <dbReference type="WBParaSite" id="SPAL_0000073000.1"/>
    </source>
</evidence>
<keyword evidence="1" id="KW-0539">Nucleus</keyword>
<dbReference type="Pfam" id="PF02172">
    <property type="entry name" value="KIX"/>
    <property type="match status" value="1"/>
</dbReference>
<feature type="domain" description="KIX" evidence="3">
    <location>
        <begin position="78"/>
        <end position="156"/>
    </location>
</feature>
<name>A0A0N5B3S7_STREA</name>
<accession>A0A0N5B3S7</accession>
<feature type="region of interest" description="Disordered" evidence="2">
    <location>
        <begin position="330"/>
        <end position="352"/>
    </location>
</feature>
<dbReference type="SUPFAM" id="SSF47040">
    <property type="entry name" value="Kix domain of CBP (creb binding protein)"/>
    <property type="match status" value="1"/>
</dbReference>
<dbReference type="InterPro" id="IPR003101">
    <property type="entry name" value="KIX_dom"/>
</dbReference>
<proteinExistence type="predicted"/>
<dbReference type="STRING" id="174720.A0A0N5B3S7"/>
<feature type="compositionally biased region" description="Basic and acidic residues" evidence="2">
    <location>
        <begin position="336"/>
        <end position="352"/>
    </location>
</feature>
<dbReference type="GO" id="GO:0003712">
    <property type="term" value="F:transcription coregulator activity"/>
    <property type="evidence" value="ECO:0007669"/>
    <property type="project" value="InterPro"/>
</dbReference>
<evidence type="ECO:0000256" key="2">
    <source>
        <dbReference type="SAM" id="MobiDB-lite"/>
    </source>
</evidence>
<dbReference type="AlphaFoldDB" id="A0A0N5B3S7"/>
<evidence type="ECO:0000256" key="1">
    <source>
        <dbReference type="ARBA" id="ARBA00023242"/>
    </source>
</evidence>